<dbReference type="EMBL" id="SJSA01000001">
    <property type="protein sequence ID" value="TGG39563.1"/>
    <property type="molecule type" value="Genomic_DNA"/>
</dbReference>
<reference evidence="1 2" key="1">
    <citation type="submission" date="2019-02" db="EMBL/GenBank/DDBJ databases">
        <title>Isolation and identification of novel species under the genus Muribaculum.</title>
        <authorList>
            <person name="Miyake S."/>
            <person name="Ding Y."/>
            <person name="Low A."/>
            <person name="Soh M."/>
            <person name="Seedorf H."/>
        </authorList>
    </citation>
    <scope>NUCLEOTIDE SEQUENCE [LARGE SCALE GENOMIC DNA]</scope>
    <source>
        <strain evidence="1 2">TLL-A3</strain>
    </source>
</reference>
<proteinExistence type="predicted"/>
<comment type="caution">
    <text evidence="1">The sequence shown here is derived from an EMBL/GenBank/DDBJ whole genome shotgun (WGS) entry which is preliminary data.</text>
</comment>
<dbReference type="Proteomes" id="UP000297635">
    <property type="component" value="Unassembled WGS sequence"/>
</dbReference>
<gene>
    <name evidence="1" type="ORF">EZ315_02150</name>
</gene>
<organism evidence="1 2">
    <name type="scientific">Duncaniella freteri</name>
    <dbReference type="NCBI Taxonomy" id="2530391"/>
    <lineage>
        <taxon>Bacteria</taxon>
        <taxon>Pseudomonadati</taxon>
        <taxon>Bacteroidota</taxon>
        <taxon>Bacteroidia</taxon>
        <taxon>Bacteroidales</taxon>
        <taxon>Muribaculaceae</taxon>
        <taxon>Duncaniella</taxon>
    </lineage>
</organism>
<dbReference type="AlphaFoldDB" id="A0A4Z0V757"/>
<accession>A0A4Z0V757</accession>
<keyword evidence="2" id="KW-1185">Reference proteome</keyword>
<evidence type="ECO:0000313" key="1">
    <source>
        <dbReference type="EMBL" id="TGG39563.1"/>
    </source>
</evidence>
<name>A0A4Z0V757_9BACT</name>
<protein>
    <submittedName>
        <fullName evidence="1">Uncharacterized protein</fullName>
    </submittedName>
</protein>
<evidence type="ECO:0000313" key="2">
    <source>
        <dbReference type="Proteomes" id="UP000297635"/>
    </source>
</evidence>
<sequence>MVLSAGAVSLYAVDDCRRFHYCDVPGIVDNGELSLHLLDQGQSLSSLMVEVRASLADVREHTGMSSSWWGVSLSSPGDTLKVSLRFGNTDFGDLLDRRIAVVEVRHNDVIVAEQEVGGFNTAPRGYNSLSLSLSSGILSVSGGGHRCLHLLSLPVPDGFVPLDASVWSVGSLSVPVFSAEVSRPPGDVLASEFTMESLKERFRKSNDLVEGFWTYFDRDNDPDYARLGGKYTLAVVRRNADSPLVYDIVYVSGAQVCGDRWKPMMLKGLLRPVIFDGHYDMEWVDSSFLRITGDLSAVLDGNYALLTFRFPMLGTIIRFSKVPLSSL</sequence>